<dbReference type="Proteomes" id="UP000440578">
    <property type="component" value="Unassembled WGS sequence"/>
</dbReference>
<dbReference type="GO" id="GO:0008270">
    <property type="term" value="F:zinc ion binding"/>
    <property type="evidence" value="ECO:0007669"/>
    <property type="project" value="UniProtKB-KW"/>
</dbReference>
<feature type="domain" description="SWIM-type" evidence="2">
    <location>
        <begin position="69"/>
        <end position="100"/>
    </location>
</feature>
<dbReference type="InterPro" id="IPR007527">
    <property type="entry name" value="Znf_SWIM"/>
</dbReference>
<dbReference type="PROSITE" id="PS50966">
    <property type="entry name" value="ZF_SWIM"/>
    <property type="match status" value="1"/>
</dbReference>
<evidence type="ECO:0000313" key="4">
    <source>
        <dbReference type="Proteomes" id="UP000440578"/>
    </source>
</evidence>
<dbReference type="EMBL" id="VIIS01000960">
    <property type="protein sequence ID" value="KAF0303256.1"/>
    <property type="molecule type" value="Genomic_DNA"/>
</dbReference>
<protein>
    <recommendedName>
        <fullName evidence="2">SWIM-type domain-containing protein</fullName>
    </recommendedName>
</protein>
<name>A0A6A4W7A7_AMPAM</name>
<evidence type="ECO:0000313" key="3">
    <source>
        <dbReference type="EMBL" id="KAF0303256.1"/>
    </source>
</evidence>
<accession>A0A6A4W7A7</accession>
<gene>
    <name evidence="3" type="ORF">FJT64_024757</name>
</gene>
<keyword evidence="1" id="KW-0862">Zinc</keyword>
<sequence>MMYTQTCPKTCMLRYPMVAEMQIVQRMTMSKVQCPVRPELCFASRDDRSSRQENPGIYSVLSTDGSTLYTVDSTLDMCTCPGYVGGGRCKHLDAVKALDSGTADDSATADTASVEDRKLMYFVATGCR</sequence>
<dbReference type="AlphaFoldDB" id="A0A6A4W7A7"/>
<reference evidence="3 4" key="1">
    <citation type="submission" date="2019-07" db="EMBL/GenBank/DDBJ databases">
        <title>Draft genome assembly of a fouling barnacle, Amphibalanus amphitrite (Darwin, 1854): The first reference genome for Thecostraca.</title>
        <authorList>
            <person name="Kim W."/>
        </authorList>
    </citation>
    <scope>NUCLEOTIDE SEQUENCE [LARGE SCALE GENOMIC DNA]</scope>
    <source>
        <strain evidence="3">SNU_AA5</strain>
        <tissue evidence="3">Soma without cirri and trophi</tissue>
    </source>
</reference>
<keyword evidence="1" id="KW-0479">Metal-binding</keyword>
<keyword evidence="4" id="KW-1185">Reference proteome</keyword>
<evidence type="ECO:0000256" key="1">
    <source>
        <dbReference type="PROSITE-ProRule" id="PRU00325"/>
    </source>
</evidence>
<evidence type="ECO:0000259" key="2">
    <source>
        <dbReference type="PROSITE" id="PS50966"/>
    </source>
</evidence>
<keyword evidence="1" id="KW-0863">Zinc-finger</keyword>
<proteinExistence type="predicted"/>
<comment type="caution">
    <text evidence="3">The sequence shown here is derived from an EMBL/GenBank/DDBJ whole genome shotgun (WGS) entry which is preliminary data.</text>
</comment>
<organism evidence="3 4">
    <name type="scientific">Amphibalanus amphitrite</name>
    <name type="common">Striped barnacle</name>
    <name type="synonym">Balanus amphitrite</name>
    <dbReference type="NCBI Taxonomy" id="1232801"/>
    <lineage>
        <taxon>Eukaryota</taxon>
        <taxon>Metazoa</taxon>
        <taxon>Ecdysozoa</taxon>
        <taxon>Arthropoda</taxon>
        <taxon>Crustacea</taxon>
        <taxon>Multicrustacea</taxon>
        <taxon>Cirripedia</taxon>
        <taxon>Thoracica</taxon>
        <taxon>Thoracicalcarea</taxon>
        <taxon>Balanomorpha</taxon>
        <taxon>Balanoidea</taxon>
        <taxon>Balanidae</taxon>
        <taxon>Amphibalaninae</taxon>
        <taxon>Amphibalanus</taxon>
    </lineage>
</organism>